<dbReference type="HOGENOM" id="CLU_1184796_0_0_1"/>
<reference evidence="3" key="1">
    <citation type="journal article" date="2014" name="Nat. Commun.">
        <title>Genomic adaptations of the halophilic Dead Sea filamentous fungus Eurotium rubrum.</title>
        <authorList>
            <person name="Kis-Papo T."/>
            <person name="Weig A.R."/>
            <person name="Riley R."/>
            <person name="Persoh D."/>
            <person name="Salamov A."/>
            <person name="Sun H."/>
            <person name="Lipzen A."/>
            <person name="Wasser S.P."/>
            <person name="Rambold G."/>
            <person name="Grigoriev I.V."/>
            <person name="Nevo E."/>
        </authorList>
    </citation>
    <scope>NUCLEOTIDE SEQUENCE [LARGE SCALE GENOMIC DNA]</scope>
    <source>
        <strain evidence="3">CBS 135680</strain>
    </source>
</reference>
<dbReference type="RefSeq" id="XP_040642632.1">
    <property type="nucleotide sequence ID" value="XM_040778595.1"/>
</dbReference>
<dbReference type="Proteomes" id="UP000019804">
    <property type="component" value="Unassembled WGS sequence"/>
</dbReference>
<feature type="region of interest" description="Disordered" evidence="1">
    <location>
        <begin position="143"/>
        <end position="234"/>
    </location>
</feature>
<organism evidence="2 3">
    <name type="scientific">Aspergillus ruber (strain CBS 135680)</name>
    <dbReference type="NCBI Taxonomy" id="1388766"/>
    <lineage>
        <taxon>Eukaryota</taxon>
        <taxon>Fungi</taxon>
        <taxon>Dikarya</taxon>
        <taxon>Ascomycota</taxon>
        <taxon>Pezizomycotina</taxon>
        <taxon>Eurotiomycetes</taxon>
        <taxon>Eurotiomycetidae</taxon>
        <taxon>Eurotiales</taxon>
        <taxon>Aspergillaceae</taxon>
        <taxon>Aspergillus</taxon>
        <taxon>Aspergillus subgen. Aspergillus</taxon>
    </lineage>
</organism>
<proteinExistence type="predicted"/>
<evidence type="ECO:0000256" key="1">
    <source>
        <dbReference type="SAM" id="MobiDB-lite"/>
    </source>
</evidence>
<feature type="compositionally biased region" description="Acidic residues" evidence="1">
    <location>
        <begin position="153"/>
        <end position="165"/>
    </location>
</feature>
<feature type="region of interest" description="Disordered" evidence="1">
    <location>
        <begin position="1"/>
        <end position="95"/>
    </location>
</feature>
<keyword evidence="3" id="KW-1185">Reference proteome</keyword>
<accession>A0A017SQS8</accession>
<dbReference type="OrthoDB" id="4499066at2759"/>
<evidence type="ECO:0000313" key="2">
    <source>
        <dbReference type="EMBL" id="EYE98944.1"/>
    </source>
</evidence>
<protein>
    <submittedName>
        <fullName evidence="2">Uncharacterized protein</fullName>
    </submittedName>
</protein>
<feature type="compositionally biased region" description="Polar residues" evidence="1">
    <location>
        <begin position="170"/>
        <end position="180"/>
    </location>
</feature>
<dbReference type="AlphaFoldDB" id="A0A017SQS8"/>
<evidence type="ECO:0000313" key="3">
    <source>
        <dbReference type="Proteomes" id="UP000019804"/>
    </source>
</evidence>
<gene>
    <name evidence="2" type="ORF">EURHEDRAFT_374021</name>
</gene>
<name>A0A017SQS8_ASPRC</name>
<dbReference type="EMBL" id="KK088412">
    <property type="protein sequence ID" value="EYE98944.1"/>
    <property type="molecule type" value="Genomic_DNA"/>
</dbReference>
<dbReference type="GeneID" id="63693719"/>
<sequence>MPPRRKNQRSQGNNLFINAHPSPDKKHWRRRENSSNNRLPGPNDMATGDFYYPNNSSSHAMQFPSPGHPGGHPDNAFGPPGHPGPAPYQPYYGPGGNVWTSERPFALEQAEAQMLDMVAREEELKDQEKRLFLEEYRYVGRQTQYEPPHVDADEFEPTPDEPEIEPESKPLNTGNGNSVESAYGIVSETGRGGNTASKGAGFKLRGDAPEFVPMNKKSQGRKRQDSVTIVTSWY</sequence>